<feature type="region of interest" description="Disordered" evidence="4">
    <location>
        <begin position="1"/>
        <end position="48"/>
    </location>
</feature>
<reference evidence="6" key="1">
    <citation type="submission" date="2021-05" db="EMBL/GenBank/DDBJ databases">
        <authorList>
            <person name="Pietrasiak N."/>
            <person name="Ward R."/>
            <person name="Stajich J.E."/>
            <person name="Kurbessoian T."/>
        </authorList>
    </citation>
    <scope>NUCLEOTIDE SEQUENCE</scope>
    <source>
        <strain evidence="6">UHER 2000/2452</strain>
    </source>
</reference>
<feature type="compositionally biased region" description="Polar residues" evidence="4">
    <location>
        <begin position="1"/>
        <end position="12"/>
    </location>
</feature>
<dbReference type="InterPro" id="IPR036388">
    <property type="entry name" value="WH-like_DNA-bd_sf"/>
</dbReference>
<dbReference type="EMBL" id="JAHHHD010000022">
    <property type="protein sequence ID" value="MBW4660564.1"/>
    <property type="molecule type" value="Genomic_DNA"/>
</dbReference>
<reference evidence="6" key="2">
    <citation type="journal article" date="2022" name="Microbiol. Resour. Announc.">
        <title>Metagenome Sequencing to Explore Phylogenomics of Terrestrial Cyanobacteria.</title>
        <authorList>
            <person name="Ward R.D."/>
            <person name="Stajich J.E."/>
            <person name="Johansen J.R."/>
            <person name="Huntemann M."/>
            <person name="Clum A."/>
            <person name="Foster B."/>
            <person name="Foster B."/>
            <person name="Roux S."/>
            <person name="Palaniappan K."/>
            <person name="Varghese N."/>
            <person name="Mukherjee S."/>
            <person name="Reddy T.B.K."/>
            <person name="Daum C."/>
            <person name="Copeland A."/>
            <person name="Chen I.A."/>
            <person name="Ivanova N.N."/>
            <person name="Kyrpides N.C."/>
            <person name="Shapiro N."/>
            <person name="Eloe-Fadrosh E.A."/>
            <person name="Pietrasiak N."/>
        </authorList>
    </citation>
    <scope>NUCLEOTIDE SEQUENCE</scope>
    <source>
        <strain evidence="6">UHER 2000/2452</strain>
    </source>
</reference>
<feature type="region of interest" description="Disordered" evidence="4">
    <location>
        <begin position="65"/>
        <end position="85"/>
    </location>
</feature>
<dbReference type="PANTHER" id="PTHR44688">
    <property type="entry name" value="DNA-BINDING TRANSCRIPTIONAL ACTIVATOR DEVR_DOSR"/>
    <property type="match status" value="1"/>
</dbReference>
<dbReference type="GO" id="GO:0003677">
    <property type="term" value="F:DNA binding"/>
    <property type="evidence" value="ECO:0007669"/>
    <property type="project" value="UniProtKB-KW"/>
</dbReference>
<accession>A0A951QEQ4</accession>
<feature type="compositionally biased region" description="Low complexity" evidence="4">
    <location>
        <begin position="65"/>
        <end position="81"/>
    </location>
</feature>
<dbReference type="CDD" id="cd06170">
    <property type="entry name" value="LuxR_C_like"/>
    <property type="match status" value="1"/>
</dbReference>
<dbReference type="InterPro" id="IPR016032">
    <property type="entry name" value="Sig_transdc_resp-reg_C-effctor"/>
</dbReference>
<evidence type="ECO:0000256" key="3">
    <source>
        <dbReference type="ARBA" id="ARBA00023163"/>
    </source>
</evidence>
<dbReference type="PROSITE" id="PS50043">
    <property type="entry name" value="HTH_LUXR_2"/>
    <property type="match status" value="1"/>
</dbReference>
<dbReference type="PRINTS" id="PR00038">
    <property type="entry name" value="HTHLUXR"/>
</dbReference>
<feature type="domain" description="HTH luxR-type" evidence="5">
    <location>
        <begin position="209"/>
        <end position="266"/>
    </location>
</feature>
<dbReference type="Pfam" id="PF00196">
    <property type="entry name" value="GerE"/>
    <property type="match status" value="1"/>
</dbReference>
<name>A0A951QEQ4_9CYAN</name>
<proteinExistence type="predicted"/>
<gene>
    <name evidence="6" type="ORF">KME15_17980</name>
</gene>
<dbReference type="Gene3D" id="1.10.10.10">
    <property type="entry name" value="Winged helix-like DNA-binding domain superfamily/Winged helix DNA-binding domain"/>
    <property type="match status" value="1"/>
</dbReference>
<keyword evidence="1" id="KW-0805">Transcription regulation</keyword>
<keyword evidence="2" id="KW-0238">DNA-binding</keyword>
<evidence type="ECO:0000259" key="5">
    <source>
        <dbReference type="PROSITE" id="PS50043"/>
    </source>
</evidence>
<dbReference type="PROSITE" id="PS00622">
    <property type="entry name" value="HTH_LUXR_1"/>
    <property type="match status" value="1"/>
</dbReference>
<protein>
    <submittedName>
        <fullName evidence="6">Helix-turn-helix transcriptional regulator</fullName>
    </submittedName>
</protein>
<dbReference type="SUPFAM" id="SSF46894">
    <property type="entry name" value="C-terminal effector domain of the bipartite response regulators"/>
    <property type="match status" value="1"/>
</dbReference>
<dbReference type="GO" id="GO:0006355">
    <property type="term" value="P:regulation of DNA-templated transcription"/>
    <property type="evidence" value="ECO:0007669"/>
    <property type="project" value="InterPro"/>
</dbReference>
<evidence type="ECO:0000313" key="6">
    <source>
        <dbReference type="EMBL" id="MBW4660564.1"/>
    </source>
</evidence>
<dbReference type="Proteomes" id="UP000757435">
    <property type="component" value="Unassembled WGS sequence"/>
</dbReference>
<evidence type="ECO:0000256" key="4">
    <source>
        <dbReference type="SAM" id="MobiDB-lite"/>
    </source>
</evidence>
<evidence type="ECO:0000256" key="1">
    <source>
        <dbReference type="ARBA" id="ARBA00023015"/>
    </source>
</evidence>
<evidence type="ECO:0000313" key="7">
    <source>
        <dbReference type="Proteomes" id="UP000757435"/>
    </source>
</evidence>
<feature type="compositionally biased region" description="Polar residues" evidence="4">
    <location>
        <begin position="24"/>
        <end position="48"/>
    </location>
</feature>
<comment type="caution">
    <text evidence="6">The sequence shown here is derived from an EMBL/GenBank/DDBJ whole genome shotgun (WGS) entry which is preliminary data.</text>
</comment>
<dbReference type="PANTHER" id="PTHR44688:SF16">
    <property type="entry name" value="DNA-BINDING TRANSCRIPTIONAL ACTIVATOR DEVR_DOSR"/>
    <property type="match status" value="1"/>
</dbReference>
<sequence>MMNPAITTSNTLAVDKPVADKPTSKSTRSLAKSHSQQSSVPENASLKTSPVETIVKPLTFQSPAQLPVQSPAQSPVQSPASTLQGSPIQRLDNNLTLLQGVVEGLPDGIMILSDRGELTYDNSCARQICQNLLATANSASVPLQIWRCCHALMDSRQIAQAIVIEDEIQTEAGTTIRIRVRWLDPGVEHSSFLVTLEDQQQSAQYRAYAEAQRYSLTERETEVWVLKRIGLTYKAIAAKLYIAEDTVKKHIKNIHARRDAAHWANG</sequence>
<evidence type="ECO:0000256" key="2">
    <source>
        <dbReference type="ARBA" id="ARBA00023125"/>
    </source>
</evidence>
<dbReference type="AlphaFoldDB" id="A0A951QEQ4"/>
<keyword evidence="3" id="KW-0804">Transcription</keyword>
<dbReference type="SMART" id="SM00421">
    <property type="entry name" value="HTH_LUXR"/>
    <property type="match status" value="1"/>
</dbReference>
<dbReference type="InterPro" id="IPR000792">
    <property type="entry name" value="Tscrpt_reg_LuxR_C"/>
</dbReference>
<organism evidence="6 7">
    <name type="scientific">Drouetiella hepatica Uher 2000/2452</name>
    <dbReference type="NCBI Taxonomy" id="904376"/>
    <lineage>
        <taxon>Bacteria</taxon>
        <taxon>Bacillati</taxon>
        <taxon>Cyanobacteriota</taxon>
        <taxon>Cyanophyceae</taxon>
        <taxon>Oculatellales</taxon>
        <taxon>Oculatellaceae</taxon>
        <taxon>Drouetiella</taxon>
    </lineage>
</organism>